<feature type="site" description="Crucial for catalytic activity" evidence="3">
    <location>
        <position position="69"/>
    </location>
</feature>
<dbReference type="InterPro" id="IPR016181">
    <property type="entry name" value="Acyl_CoA_acyltransferase"/>
</dbReference>
<comment type="catalytic activity">
    <reaction evidence="3">
        <text>L-lysyl-[alpha-tubulin] + acetyl-CoA = N(6)-acetyl-L-lysyl-[alpha-tubulin] + CoA + H(+)</text>
        <dbReference type="Rhea" id="RHEA:15277"/>
        <dbReference type="Rhea" id="RHEA-COMP:11278"/>
        <dbReference type="Rhea" id="RHEA-COMP:11279"/>
        <dbReference type="ChEBI" id="CHEBI:15378"/>
        <dbReference type="ChEBI" id="CHEBI:29969"/>
        <dbReference type="ChEBI" id="CHEBI:57287"/>
        <dbReference type="ChEBI" id="CHEBI:57288"/>
        <dbReference type="ChEBI" id="CHEBI:61930"/>
        <dbReference type="EC" id="2.3.1.108"/>
    </reaction>
</comment>
<dbReference type="HAMAP" id="MF_03130">
    <property type="entry name" value="mec17"/>
    <property type="match status" value="1"/>
</dbReference>
<comment type="function">
    <text evidence="3">Specifically acetylates 'Lys-40' in alpha-tubulin on the lumenal side of microtubules. Promotes microtubule destabilization and accelerates microtubule dynamics; this activity may be independent of acetylation activity. Acetylates alpha-tubulin with a slow enzymatic rate, due to a catalytic site that is not optimized for acetyl transfer. Enters the microtubule through each end and diffuses quickly throughout the lumen of microtubules. Acetylates only long/old microtubules because of its slow acetylation rate since it does not have time to act on dynamically unstable microtubules before the enzyme is released.</text>
</comment>
<dbReference type="CDD" id="cd04301">
    <property type="entry name" value="NAT_SF"/>
    <property type="match status" value="1"/>
</dbReference>
<evidence type="ECO:0000259" key="5">
    <source>
        <dbReference type="PROSITE" id="PS51730"/>
    </source>
</evidence>
<keyword evidence="1 3" id="KW-0808">Transferase</keyword>
<feature type="domain" description="N-acetyltransferase" evidence="5">
    <location>
        <begin position="15"/>
        <end position="194"/>
    </location>
</feature>
<dbReference type="AlphaFoldDB" id="A0A6A5BJE0"/>
<dbReference type="PANTHER" id="PTHR12327">
    <property type="entry name" value="ALPHA-TUBULIN N-ACETYLTRANSFERASE 1"/>
    <property type="match status" value="1"/>
</dbReference>
<feature type="compositionally biased region" description="Polar residues" evidence="4">
    <location>
        <begin position="264"/>
        <end position="280"/>
    </location>
</feature>
<dbReference type="InterPro" id="IPR038746">
    <property type="entry name" value="Atat"/>
</dbReference>
<dbReference type="OrthoDB" id="447510at2759"/>
<organism evidence="6 7">
    <name type="scientific">Naegleria fowleri</name>
    <name type="common">Brain eating amoeba</name>
    <dbReference type="NCBI Taxonomy" id="5763"/>
    <lineage>
        <taxon>Eukaryota</taxon>
        <taxon>Discoba</taxon>
        <taxon>Heterolobosea</taxon>
        <taxon>Tetramitia</taxon>
        <taxon>Eutetramitia</taxon>
        <taxon>Vahlkampfiidae</taxon>
        <taxon>Naegleria</taxon>
    </lineage>
</organism>
<evidence type="ECO:0000256" key="4">
    <source>
        <dbReference type="SAM" id="MobiDB-lite"/>
    </source>
</evidence>
<dbReference type="GO" id="GO:0005874">
    <property type="term" value="C:microtubule"/>
    <property type="evidence" value="ECO:0007669"/>
    <property type="project" value="InterPro"/>
</dbReference>
<dbReference type="GO" id="GO:0019799">
    <property type="term" value="F:tubulin N-acetyltransferase activity"/>
    <property type="evidence" value="ECO:0007669"/>
    <property type="project" value="UniProtKB-UniRule"/>
</dbReference>
<protein>
    <recommendedName>
        <fullName evidence="3">Alpha-tubulin N-acetyltransferase</fullName>
        <shortName evidence="3">Alpha-TAT</shortName>
        <shortName evidence="3">TAT</shortName>
        <ecNumber evidence="3">2.3.1.108</ecNumber>
    </recommendedName>
    <alternativeName>
        <fullName evidence="3">Acetyltransferase mec-17 homolog</fullName>
    </alternativeName>
</protein>
<feature type="region of interest" description="Disordered" evidence="4">
    <location>
        <begin position="264"/>
        <end position="297"/>
    </location>
</feature>
<dbReference type="Pfam" id="PF05301">
    <property type="entry name" value="Acetyltransf_16"/>
    <property type="match status" value="1"/>
</dbReference>
<comment type="caution">
    <text evidence="6">The sequence shown here is derived from an EMBL/GenBank/DDBJ whole genome shotgun (WGS) entry which is preliminary data.</text>
</comment>
<feature type="binding site" evidence="3">
    <location>
        <begin position="164"/>
        <end position="173"/>
    </location>
    <ligand>
        <name>acetyl-CoA</name>
        <dbReference type="ChEBI" id="CHEBI:57288"/>
    </ligand>
</feature>
<dbReference type="VEuPathDB" id="AmoebaDB:NF0045270"/>
<dbReference type="PANTHER" id="PTHR12327:SF0">
    <property type="entry name" value="ALPHA-TUBULIN N-ACETYLTRANSFERASE 1"/>
    <property type="match status" value="1"/>
</dbReference>
<feature type="binding site" evidence="3">
    <location>
        <begin position="128"/>
        <end position="141"/>
    </location>
    <ligand>
        <name>acetyl-CoA</name>
        <dbReference type="ChEBI" id="CHEBI:57288"/>
    </ligand>
</feature>
<evidence type="ECO:0000313" key="7">
    <source>
        <dbReference type="Proteomes" id="UP000444721"/>
    </source>
</evidence>
<keyword evidence="7" id="KW-1185">Reference proteome</keyword>
<dbReference type="EMBL" id="VFQX01000053">
    <property type="protein sequence ID" value="KAF0974188.1"/>
    <property type="molecule type" value="Genomic_DNA"/>
</dbReference>
<accession>A0A6A5BJE0</accession>
<keyword evidence="2 3" id="KW-0012">Acyltransferase</keyword>
<evidence type="ECO:0000256" key="3">
    <source>
        <dbReference type="HAMAP-Rule" id="MF_03130"/>
    </source>
</evidence>
<dbReference type="VEuPathDB" id="AmoebaDB:NfTy_075340"/>
<gene>
    <name evidence="6" type="ORF">FDP41_006798</name>
</gene>
<evidence type="ECO:0000256" key="1">
    <source>
        <dbReference type="ARBA" id="ARBA00022679"/>
    </source>
</evidence>
<dbReference type="SUPFAM" id="SSF55729">
    <property type="entry name" value="Acyl-CoA N-acyltransferases (Nat)"/>
    <property type="match status" value="1"/>
</dbReference>
<dbReference type="VEuPathDB" id="AmoebaDB:FDP41_006798"/>
<dbReference type="PROSITE" id="PS51730">
    <property type="entry name" value="GNAT_ATAT"/>
    <property type="match status" value="1"/>
</dbReference>
<reference evidence="6 7" key="1">
    <citation type="journal article" date="2019" name="Sci. Rep.">
        <title>Nanopore sequencing improves the draft genome of the human pathogenic amoeba Naegleria fowleri.</title>
        <authorList>
            <person name="Liechti N."/>
            <person name="Schurch N."/>
            <person name="Bruggmann R."/>
            <person name="Wittwer M."/>
        </authorList>
    </citation>
    <scope>NUCLEOTIDE SEQUENCE [LARGE SCALE GENOMIC DNA]</scope>
    <source>
        <strain evidence="6 7">ATCC 30894</strain>
    </source>
</reference>
<dbReference type="RefSeq" id="XP_044558901.1">
    <property type="nucleotide sequence ID" value="XM_044710471.1"/>
</dbReference>
<evidence type="ECO:0000256" key="2">
    <source>
        <dbReference type="ARBA" id="ARBA00023315"/>
    </source>
</evidence>
<proteinExistence type="inferred from homology"/>
<dbReference type="InterPro" id="IPR007965">
    <property type="entry name" value="GNAT_ATAT"/>
</dbReference>
<dbReference type="GO" id="GO:0070507">
    <property type="term" value="P:regulation of microtubule cytoskeleton organization"/>
    <property type="evidence" value="ECO:0007669"/>
    <property type="project" value="UniProtKB-UniRule"/>
</dbReference>
<evidence type="ECO:0000313" key="6">
    <source>
        <dbReference type="EMBL" id="KAF0974188.1"/>
    </source>
</evidence>
<comment type="similarity">
    <text evidence="3">Belongs to the acetyltransferase ATAT1 family.</text>
</comment>
<dbReference type="Gene3D" id="3.40.630.30">
    <property type="match status" value="1"/>
</dbReference>
<dbReference type="Proteomes" id="UP000444721">
    <property type="component" value="Unassembled WGS sequence"/>
</dbReference>
<dbReference type="GeneID" id="68114016"/>
<sequence length="297" mass="33553">MDFGNYNIQRIAKTISETTSIKGMISDVDPCISLWNKTTLGLLKTKKPEYYNAICSIIDKMGEASAKAQSLPYAITTSAKIQLNDNNLYLYAIENKAMGIIKVGKKKLFYRNLSGDFKEIEPLCVLDFYVSESCQRKGIGKLLFEAMTTHENMTAEKLAYDRPSPKLIAFLRKHYGLSDYIPQSNNFVIFKQYFSSKDNASLTSPYSKKDFYNTTKTSIENNNGMSSVSSNLSGQSQTNSKFFENFSQQPHESFSSKRGTHYNPITHQLHQDGNLNSTQKRTGKRMIAPPTSSISFF</sequence>
<dbReference type="EC" id="2.3.1.108" evidence="3"/>
<name>A0A6A5BJE0_NAEFO</name>